<organism evidence="2 3">
    <name type="scientific">Dorcoceras hygrometricum</name>
    <dbReference type="NCBI Taxonomy" id="472368"/>
    <lineage>
        <taxon>Eukaryota</taxon>
        <taxon>Viridiplantae</taxon>
        <taxon>Streptophyta</taxon>
        <taxon>Embryophyta</taxon>
        <taxon>Tracheophyta</taxon>
        <taxon>Spermatophyta</taxon>
        <taxon>Magnoliopsida</taxon>
        <taxon>eudicotyledons</taxon>
        <taxon>Gunneridae</taxon>
        <taxon>Pentapetalae</taxon>
        <taxon>asterids</taxon>
        <taxon>lamiids</taxon>
        <taxon>Lamiales</taxon>
        <taxon>Gesneriaceae</taxon>
        <taxon>Didymocarpoideae</taxon>
        <taxon>Trichosporeae</taxon>
        <taxon>Loxocarpinae</taxon>
        <taxon>Dorcoceras</taxon>
    </lineage>
</organism>
<dbReference type="EMBL" id="KQ995351">
    <property type="protein sequence ID" value="KZV46904.1"/>
    <property type="molecule type" value="Genomic_DNA"/>
</dbReference>
<dbReference type="Gene3D" id="1.20.1280.50">
    <property type="match status" value="1"/>
</dbReference>
<keyword evidence="3" id="KW-1185">Reference proteome</keyword>
<dbReference type="InterPro" id="IPR036047">
    <property type="entry name" value="F-box-like_dom_sf"/>
</dbReference>
<dbReference type="PANTHER" id="PTHR39741:SF2">
    <property type="entry name" value="F-BOX DOMAIN-CONTAINING PROTEIN"/>
    <property type="match status" value="1"/>
</dbReference>
<gene>
    <name evidence="2" type="ORF">F511_06146</name>
</gene>
<evidence type="ECO:0000313" key="2">
    <source>
        <dbReference type="EMBL" id="KZV46904.1"/>
    </source>
</evidence>
<accession>A0A2Z7CQK2</accession>
<evidence type="ECO:0000313" key="3">
    <source>
        <dbReference type="Proteomes" id="UP000250235"/>
    </source>
</evidence>
<dbReference type="Proteomes" id="UP000250235">
    <property type="component" value="Unassembled WGS sequence"/>
</dbReference>
<name>A0A2Z7CQK2_9LAMI</name>
<dbReference type="SUPFAM" id="SSF81383">
    <property type="entry name" value="F-box domain"/>
    <property type="match status" value="1"/>
</dbReference>
<sequence length="373" mass="42886">MDGGVDFIQTLEHDMCIKILGYLEDPSDLVRVCAVSSSWRHFVISNGLCKEICQRMFPETSIFDHIVEIKNMFEPTVTKRDDSIEWACHEREHRAYASLSRCLTSFTGKNCILDAICASSTDNYPEESIKNTLEPNDRVNQRASYWSSKGQTDSAVSETLIYELAAKLCLITEVQVHPFQAYFQFDFPIYSSKAVRFHVGYPKVPMEFENDDRDHFLDVQEFSDDKFVWTHSSPEFPMAQENQLQTFKLPEPVFAIGGILKIELLGRVQTQESDGQYYICITNVQAIGIPLSPAFDIEVLDEHRRCTTLKYYPESVNLLLPPKSLESQSSCSPSRFHRFSASLRTWEQMILNTFRAAEPLIVHDDDSDYEYLD</sequence>
<dbReference type="Pfam" id="PF12937">
    <property type="entry name" value="F-box-like"/>
    <property type="match status" value="1"/>
</dbReference>
<reference evidence="2 3" key="1">
    <citation type="journal article" date="2015" name="Proc. Natl. Acad. Sci. U.S.A.">
        <title>The resurrection genome of Boea hygrometrica: A blueprint for survival of dehydration.</title>
        <authorList>
            <person name="Xiao L."/>
            <person name="Yang G."/>
            <person name="Zhang L."/>
            <person name="Yang X."/>
            <person name="Zhao S."/>
            <person name="Ji Z."/>
            <person name="Zhou Q."/>
            <person name="Hu M."/>
            <person name="Wang Y."/>
            <person name="Chen M."/>
            <person name="Xu Y."/>
            <person name="Jin H."/>
            <person name="Xiao X."/>
            <person name="Hu G."/>
            <person name="Bao F."/>
            <person name="Hu Y."/>
            <person name="Wan P."/>
            <person name="Li L."/>
            <person name="Deng X."/>
            <person name="Kuang T."/>
            <person name="Xiang C."/>
            <person name="Zhu J.K."/>
            <person name="Oliver M.J."/>
            <person name="He Y."/>
        </authorList>
    </citation>
    <scope>NUCLEOTIDE SEQUENCE [LARGE SCALE GENOMIC DNA]</scope>
    <source>
        <strain evidence="3">cv. XS01</strain>
    </source>
</reference>
<protein>
    <submittedName>
        <fullName evidence="2">F-box protein-like</fullName>
    </submittedName>
</protein>
<dbReference type="InterPro" id="IPR001810">
    <property type="entry name" value="F-box_dom"/>
</dbReference>
<dbReference type="InterPro" id="IPR055336">
    <property type="entry name" value="At4g00755-like"/>
</dbReference>
<dbReference type="AlphaFoldDB" id="A0A2Z7CQK2"/>
<dbReference type="OrthoDB" id="63379at2759"/>
<evidence type="ECO:0000259" key="1">
    <source>
        <dbReference type="Pfam" id="PF12937"/>
    </source>
</evidence>
<feature type="domain" description="F-box" evidence="1">
    <location>
        <begin position="14"/>
        <end position="55"/>
    </location>
</feature>
<dbReference type="PANTHER" id="PTHR39741">
    <property type="entry name" value="F-BOX DOMAIN CONTAINING PROTEIN, EXPRESSED"/>
    <property type="match status" value="1"/>
</dbReference>
<proteinExistence type="predicted"/>